<dbReference type="GeneID" id="66980549"/>
<name>A0A7R7VK95_ASPCH</name>
<feature type="compositionally biased region" description="Acidic residues" evidence="1">
    <location>
        <begin position="168"/>
        <end position="185"/>
    </location>
</feature>
<dbReference type="EMBL" id="AP024418">
    <property type="protein sequence ID" value="BCR86190.1"/>
    <property type="molecule type" value="Genomic_DNA"/>
</dbReference>
<sequence>MARVKANEAYKRYVELGKEKLDLPEFEVTSKGYLVPFVGEVYCRAEGCENVTKFVSLNNLKKHIRTKHTHTYDLLDGESGGRPDQEAESAAVKFYKAVIEKFDAKQSAPALPPLPRRRDGDVHMTEMRRLVRRMGHMVPCESCKDAGKAKLCCKYNKCQHFALFNSGDQEESSQEEASDKSDDED</sequence>
<evidence type="ECO:0000313" key="2">
    <source>
        <dbReference type="EMBL" id="BCR86190.1"/>
    </source>
</evidence>
<proteinExistence type="predicted"/>
<organism evidence="2 3">
    <name type="scientific">Aspergillus chevalieri</name>
    <name type="common">Eurotium chevalieri</name>
    <dbReference type="NCBI Taxonomy" id="182096"/>
    <lineage>
        <taxon>Eukaryota</taxon>
        <taxon>Fungi</taxon>
        <taxon>Dikarya</taxon>
        <taxon>Ascomycota</taxon>
        <taxon>Pezizomycotina</taxon>
        <taxon>Eurotiomycetes</taxon>
        <taxon>Eurotiomycetidae</taxon>
        <taxon>Eurotiales</taxon>
        <taxon>Aspergillaceae</taxon>
        <taxon>Aspergillus</taxon>
        <taxon>Aspergillus subgen. Aspergillus</taxon>
    </lineage>
</organism>
<evidence type="ECO:0000256" key="1">
    <source>
        <dbReference type="SAM" id="MobiDB-lite"/>
    </source>
</evidence>
<gene>
    <name evidence="2" type="ORF">ACHE_30177A</name>
</gene>
<dbReference type="KEGG" id="ache:ACHE_30177A"/>
<feature type="region of interest" description="Disordered" evidence="1">
    <location>
        <begin position="165"/>
        <end position="185"/>
    </location>
</feature>
<reference evidence="2" key="1">
    <citation type="submission" date="2021-01" db="EMBL/GenBank/DDBJ databases">
        <authorList>
            <consortium name="Aspergillus chevalieri M1 genome sequencing consortium"/>
            <person name="Kazuki M."/>
            <person name="Futagami T."/>
        </authorList>
    </citation>
    <scope>NUCLEOTIDE SEQUENCE</scope>
    <source>
        <strain evidence="2">M1</strain>
    </source>
</reference>
<accession>A0A7R7VK95</accession>
<keyword evidence="3" id="KW-1185">Reference proteome</keyword>
<protein>
    <submittedName>
        <fullName evidence="2">Uncharacterized protein</fullName>
    </submittedName>
</protein>
<evidence type="ECO:0000313" key="3">
    <source>
        <dbReference type="Proteomes" id="UP000637239"/>
    </source>
</evidence>
<dbReference type="RefSeq" id="XP_043134712.1">
    <property type="nucleotide sequence ID" value="XM_043276767.1"/>
</dbReference>
<dbReference type="AlphaFoldDB" id="A0A7R7VK95"/>
<dbReference type="Proteomes" id="UP000637239">
    <property type="component" value="Chromosome 3"/>
</dbReference>
<reference evidence="2" key="2">
    <citation type="submission" date="2021-02" db="EMBL/GenBank/DDBJ databases">
        <title>Aspergillus chevalieri M1 genome sequence.</title>
        <authorList>
            <person name="Kadooka C."/>
            <person name="Mori K."/>
            <person name="Futagami T."/>
        </authorList>
    </citation>
    <scope>NUCLEOTIDE SEQUENCE</scope>
    <source>
        <strain evidence="2">M1</strain>
    </source>
</reference>